<dbReference type="Pfam" id="PF05071">
    <property type="entry name" value="NDUFA12"/>
    <property type="match status" value="1"/>
</dbReference>
<name>A0ABP9L0W7_9RHOB</name>
<evidence type="ECO:0000313" key="1">
    <source>
        <dbReference type="EMBL" id="GAA5067402.1"/>
    </source>
</evidence>
<reference evidence="2" key="1">
    <citation type="journal article" date="2019" name="Int. J. Syst. Evol. Microbiol.">
        <title>The Global Catalogue of Microorganisms (GCM) 10K type strain sequencing project: providing services to taxonomists for standard genome sequencing and annotation.</title>
        <authorList>
            <consortium name="The Broad Institute Genomics Platform"/>
            <consortium name="The Broad Institute Genome Sequencing Center for Infectious Disease"/>
            <person name="Wu L."/>
            <person name="Ma J."/>
        </authorList>
    </citation>
    <scope>NUCLEOTIDE SEQUENCE [LARGE SCALE GENOMIC DNA]</scope>
    <source>
        <strain evidence="2">JCM 18015</strain>
    </source>
</reference>
<organism evidence="1 2">
    <name type="scientific">[Roseibacterium] beibuensis</name>
    <dbReference type="NCBI Taxonomy" id="1193142"/>
    <lineage>
        <taxon>Bacteria</taxon>
        <taxon>Pseudomonadati</taxon>
        <taxon>Pseudomonadota</taxon>
        <taxon>Alphaproteobacteria</taxon>
        <taxon>Rhodobacterales</taxon>
        <taxon>Roseobacteraceae</taxon>
        <taxon>Roseicyclus</taxon>
    </lineage>
</organism>
<protein>
    <recommendedName>
        <fullName evidence="3">NADH:ubiquinone oxidoreductase subunit</fullName>
    </recommendedName>
</protein>
<gene>
    <name evidence="1" type="ORF">GCM10023209_07050</name>
</gene>
<dbReference type="Proteomes" id="UP001499910">
    <property type="component" value="Unassembled WGS sequence"/>
</dbReference>
<evidence type="ECO:0008006" key="3">
    <source>
        <dbReference type="Google" id="ProtNLM"/>
    </source>
</evidence>
<dbReference type="InterPro" id="IPR007763">
    <property type="entry name" value="NDUFA12"/>
</dbReference>
<dbReference type="PANTHER" id="PTHR12910">
    <property type="entry name" value="NADH-UBIQUINONE OXIDOREDUCTASE SUBUNIT B17.2"/>
    <property type="match status" value="1"/>
</dbReference>
<comment type="caution">
    <text evidence="1">The sequence shown here is derived from an EMBL/GenBank/DDBJ whole genome shotgun (WGS) entry which is preliminary data.</text>
</comment>
<dbReference type="EMBL" id="BAABHW010000001">
    <property type="protein sequence ID" value="GAA5067402.1"/>
    <property type="molecule type" value="Genomic_DNA"/>
</dbReference>
<dbReference type="NCBIfam" id="NF006040">
    <property type="entry name" value="PRK08183.1"/>
    <property type="match status" value="1"/>
</dbReference>
<accession>A0ABP9L0W7</accession>
<sequence length="174" mass="20157">MPVRRELPLSNVQTIAARDHRIGPLPLDARAAIGHYPLQTTDPERRRPVMLDFIKRLVTWWNGQTLGTQIFTARKGVKVGEDEQGNIYYRSRDDKRRWVIYNGLSEASRVSPDWHGWLHHTWDEPPTEKPVVHKAWEKPHLPNLTGTPAAYAPAGSIRRIEPVERQDYEAWTPE</sequence>
<evidence type="ECO:0000313" key="2">
    <source>
        <dbReference type="Proteomes" id="UP001499910"/>
    </source>
</evidence>
<dbReference type="PANTHER" id="PTHR12910:SF2">
    <property type="entry name" value="NADH DEHYDROGENASE [UBIQUINONE] 1 ALPHA SUBCOMPLEX SUBUNIT 12"/>
    <property type="match status" value="1"/>
</dbReference>
<proteinExistence type="predicted"/>
<keyword evidence="2" id="KW-1185">Reference proteome</keyword>